<evidence type="ECO:0000313" key="4">
    <source>
        <dbReference type="Proteomes" id="UP000280791"/>
    </source>
</evidence>
<dbReference type="PROSITE" id="PS51257">
    <property type="entry name" value="PROKAR_LIPOPROTEIN"/>
    <property type="match status" value="1"/>
</dbReference>
<protein>
    <recommendedName>
        <fullName evidence="5">Lipoprotein</fullName>
    </recommendedName>
</protein>
<accession>A0A497YTL8</accession>
<reference evidence="3 4" key="1">
    <citation type="submission" date="2018-10" db="EMBL/GenBank/DDBJ databases">
        <title>Genomic Encyclopedia of Type Strains, Phase IV (KMG-IV): sequencing the most valuable type-strain genomes for metagenomic binning, comparative biology and taxonomic classification.</title>
        <authorList>
            <person name="Goeker M."/>
        </authorList>
    </citation>
    <scope>NUCLEOTIDE SEQUENCE [LARGE SCALE GENOMIC DNA]</scope>
    <source>
        <strain evidence="3 4">DSM 20549</strain>
    </source>
</reference>
<name>A0A497YTL8_9BACL</name>
<feature type="compositionally biased region" description="Acidic residues" evidence="1">
    <location>
        <begin position="51"/>
        <end position="61"/>
    </location>
</feature>
<dbReference type="OrthoDB" id="2735367at2"/>
<keyword evidence="4" id="KW-1185">Reference proteome</keyword>
<feature type="region of interest" description="Disordered" evidence="1">
    <location>
        <begin position="25"/>
        <end position="78"/>
    </location>
</feature>
<feature type="compositionally biased region" description="Acidic residues" evidence="1">
    <location>
        <begin position="27"/>
        <end position="44"/>
    </location>
</feature>
<dbReference type="AlphaFoldDB" id="A0A497YTL8"/>
<comment type="caution">
    <text evidence="3">The sequence shown here is derived from an EMBL/GenBank/DDBJ whole genome shotgun (WGS) entry which is preliminary data.</text>
</comment>
<evidence type="ECO:0000313" key="3">
    <source>
        <dbReference type="EMBL" id="RLJ90314.1"/>
    </source>
</evidence>
<dbReference type="Proteomes" id="UP000280791">
    <property type="component" value="Unassembled WGS sequence"/>
</dbReference>
<feature type="chain" id="PRO_5039222759" description="Lipoprotein" evidence="2">
    <location>
        <begin position="28"/>
        <end position="212"/>
    </location>
</feature>
<proteinExistence type="predicted"/>
<evidence type="ECO:0000256" key="1">
    <source>
        <dbReference type="SAM" id="MobiDB-lite"/>
    </source>
</evidence>
<evidence type="ECO:0000256" key="2">
    <source>
        <dbReference type="SAM" id="SignalP"/>
    </source>
</evidence>
<evidence type="ECO:0008006" key="5">
    <source>
        <dbReference type="Google" id="ProtNLM"/>
    </source>
</evidence>
<dbReference type="EMBL" id="RCCP01000001">
    <property type="protein sequence ID" value="RLJ90314.1"/>
    <property type="molecule type" value="Genomic_DNA"/>
</dbReference>
<keyword evidence="2" id="KW-0732">Signal</keyword>
<gene>
    <name evidence="3" type="ORF">DFR62_0456</name>
</gene>
<feature type="signal peptide" evidence="2">
    <location>
        <begin position="1"/>
        <end position="27"/>
    </location>
</feature>
<organism evidence="3 4">
    <name type="scientific">Planococcus citreus</name>
    <dbReference type="NCBI Taxonomy" id="1373"/>
    <lineage>
        <taxon>Bacteria</taxon>
        <taxon>Bacillati</taxon>
        <taxon>Bacillota</taxon>
        <taxon>Bacilli</taxon>
        <taxon>Bacillales</taxon>
        <taxon>Caryophanaceae</taxon>
        <taxon>Planococcus</taxon>
    </lineage>
</organism>
<sequence>MKKNALFIPAILTAGILLTGCGTADLAGEEPETEPAETTEEESSDTTQDMETPEEAPEEPEASSGNEHSETSEGELTMSDNQAYQLYVLDGYEFTAEEPNRDVIFLQENDAIFMRVETYYPSDIDFDELVSNTQDTVQASNPDAELAEFTDYDSSAFSNSAAYEVETAEGHVTGIAFESDNIVVRVTIFDHSTVEARDDFIQMAQTIERVQK</sequence>
<dbReference type="RefSeq" id="WP_121297827.1">
    <property type="nucleotide sequence ID" value="NZ_QBEW01000058.1"/>
</dbReference>